<dbReference type="InterPro" id="IPR006941">
    <property type="entry name" value="RNase_CAF1"/>
</dbReference>
<dbReference type="SUPFAM" id="SSF53098">
    <property type="entry name" value="Ribonuclease H-like"/>
    <property type="match status" value="1"/>
</dbReference>
<evidence type="ECO:0000313" key="2">
    <source>
        <dbReference type="EMBL" id="CDW90995.1"/>
    </source>
</evidence>
<dbReference type="AlphaFoldDB" id="A0A078B910"/>
<sequence>MNITRYNFKKQLPSIIKCLNQSDFIAIDFEFSGLNFDKELENLQSDTVAQRYWKSKENVSKFMAPQMGICAFKYHQNEKRLECHPFNFYIMPHSYQDLSIGHNYLIEQSAFQFLMQHGFDFNKLHYESMGYLSYQDYQKYLTIKADKEQTKQIYDYQYDSPDCIIFCNSQFQAIKNWLDAIGSKIVDLENDPANLLEIDLSFSRGKQFKSLMKNIPKMFPKYQLDIELSMDETIGEILLKIKITSQDLQDKKAKLKERETNFALLSKYLFCQQITQQITIKQALNGLLTTDQQIQMESLIQKYRKILQDKQEGQLKSVDWKQEDEDAVIKKMLKDFYTESALLDTVANDIFNQVHNPIEDPLGLSILPLYIAKLQKPIVQYNGMLDLLHLYDKFIGKLPDTTLEFTSTMNALYPHIFDNKLIMNNNKSIQESMAANYGYSLQASYKRVIKDDFKFGQTIQINSDFNDYDIDSDLNHEAGFDAFQTGVVFFKMLSYIKGQKANQKCDFPFMSEILNDNSMNLDKNKVPFYNLKKNMLLEKQNSQDDDRNYVFVIDSLLNSQKIDQAALQQYLNKLFGSEVTLYMDEADAQGQRRQLIFMTLFSKQAEIKANDLLSKNGFIEIEEILPGSKIIGYSHYENQLRQKKQVEVQSMLKELEGKWSAFENLQESNRN</sequence>
<accession>A0A078B910</accession>
<organism evidence="2 3">
    <name type="scientific">Stylonychia lemnae</name>
    <name type="common">Ciliate</name>
    <dbReference type="NCBI Taxonomy" id="5949"/>
    <lineage>
        <taxon>Eukaryota</taxon>
        <taxon>Sar</taxon>
        <taxon>Alveolata</taxon>
        <taxon>Ciliophora</taxon>
        <taxon>Intramacronucleata</taxon>
        <taxon>Spirotrichea</taxon>
        <taxon>Stichotrichia</taxon>
        <taxon>Sporadotrichida</taxon>
        <taxon>Oxytrichidae</taxon>
        <taxon>Stylonychinae</taxon>
        <taxon>Stylonychia</taxon>
    </lineage>
</organism>
<dbReference type="OrthoDB" id="414075at2759"/>
<dbReference type="InterPro" id="IPR012337">
    <property type="entry name" value="RNaseH-like_sf"/>
</dbReference>
<dbReference type="PANTHER" id="PTHR15092">
    <property type="entry name" value="POLY A -SPECIFIC RIBONUCLEASE/TARGET OF EGR1, MEMBER 1"/>
    <property type="match status" value="1"/>
</dbReference>
<dbReference type="OMA" id="IDCISEH"/>
<dbReference type="Pfam" id="PF04857">
    <property type="entry name" value="CAF1"/>
    <property type="match status" value="1"/>
</dbReference>
<dbReference type="InterPro" id="IPR051181">
    <property type="entry name" value="CAF1_poly(A)_ribonucleases"/>
</dbReference>
<reference evidence="2 3" key="1">
    <citation type="submission" date="2014-06" db="EMBL/GenBank/DDBJ databases">
        <authorList>
            <person name="Swart Estienne"/>
        </authorList>
    </citation>
    <scope>NUCLEOTIDE SEQUENCE [LARGE SCALE GENOMIC DNA]</scope>
    <source>
        <strain evidence="2 3">130c</strain>
    </source>
</reference>
<dbReference type="PANTHER" id="PTHR15092:SF22">
    <property type="entry name" value="POLY(A)-SPECIFIC RIBONUCLEASE PNLDC1"/>
    <property type="match status" value="1"/>
</dbReference>
<protein>
    <submittedName>
        <fullName evidence="2">Poly-specific ribonuclease (Deadenylation nuclease)</fullName>
    </submittedName>
</protein>
<evidence type="ECO:0000313" key="3">
    <source>
        <dbReference type="Proteomes" id="UP000039865"/>
    </source>
</evidence>
<proteinExistence type="inferred from homology"/>
<dbReference type="EMBL" id="CCKQ01018991">
    <property type="protein sequence ID" value="CDW90995.1"/>
    <property type="molecule type" value="Genomic_DNA"/>
</dbReference>
<dbReference type="GO" id="GO:0003723">
    <property type="term" value="F:RNA binding"/>
    <property type="evidence" value="ECO:0007669"/>
    <property type="project" value="TreeGrafter"/>
</dbReference>
<evidence type="ECO:0000256" key="1">
    <source>
        <dbReference type="ARBA" id="ARBA00008372"/>
    </source>
</evidence>
<dbReference type="Gene3D" id="3.30.420.10">
    <property type="entry name" value="Ribonuclease H-like superfamily/Ribonuclease H"/>
    <property type="match status" value="2"/>
</dbReference>
<keyword evidence="3" id="KW-1185">Reference proteome</keyword>
<name>A0A078B910_STYLE</name>
<dbReference type="InParanoid" id="A0A078B910"/>
<gene>
    <name evidence="2" type="primary">Contig6132.g6556</name>
    <name evidence="2" type="ORF">STYLEM_20143</name>
</gene>
<dbReference type="InterPro" id="IPR036397">
    <property type="entry name" value="RNaseH_sf"/>
</dbReference>
<dbReference type="GO" id="GO:0000175">
    <property type="term" value="F:3'-5'-RNA exonuclease activity"/>
    <property type="evidence" value="ECO:0007669"/>
    <property type="project" value="TreeGrafter"/>
</dbReference>
<dbReference type="Proteomes" id="UP000039865">
    <property type="component" value="Unassembled WGS sequence"/>
</dbReference>
<comment type="similarity">
    <text evidence="1">Belongs to the CAF1 family.</text>
</comment>